<dbReference type="SMART" id="SM00256">
    <property type="entry name" value="FBOX"/>
    <property type="match status" value="1"/>
</dbReference>
<accession>A0AAV9WFP5</accession>
<evidence type="ECO:0000256" key="1">
    <source>
        <dbReference type="SAM" id="MobiDB-lite"/>
    </source>
</evidence>
<reference evidence="3 4" key="1">
    <citation type="submission" date="2023-08" db="EMBL/GenBank/DDBJ databases">
        <authorList>
            <person name="Palmer J.M."/>
        </authorList>
    </citation>
    <scope>NUCLEOTIDE SEQUENCE [LARGE SCALE GENOMIC DNA]</scope>
    <source>
        <strain evidence="3 4">TWF481</strain>
    </source>
</reference>
<proteinExistence type="predicted"/>
<evidence type="ECO:0000313" key="3">
    <source>
        <dbReference type="EMBL" id="KAK6506890.1"/>
    </source>
</evidence>
<dbReference type="EMBL" id="JAVHJL010000003">
    <property type="protein sequence ID" value="KAK6506890.1"/>
    <property type="molecule type" value="Genomic_DNA"/>
</dbReference>
<dbReference type="Proteomes" id="UP001370758">
    <property type="component" value="Unassembled WGS sequence"/>
</dbReference>
<feature type="region of interest" description="Disordered" evidence="1">
    <location>
        <begin position="73"/>
        <end position="92"/>
    </location>
</feature>
<protein>
    <recommendedName>
        <fullName evidence="2">F-box domain-containing protein</fullName>
    </recommendedName>
</protein>
<dbReference type="AlphaFoldDB" id="A0AAV9WFP5"/>
<dbReference type="SUPFAM" id="SSF81383">
    <property type="entry name" value="F-box domain"/>
    <property type="match status" value="1"/>
</dbReference>
<evidence type="ECO:0000313" key="4">
    <source>
        <dbReference type="Proteomes" id="UP001370758"/>
    </source>
</evidence>
<comment type="caution">
    <text evidence="3">The sequence shown here is derived from an EMBL/GenBank/DDBJ whole genome shotgun (WGS) entry which is preliminary data.</text>
</comment>
<name>A0AAV9WFP5_9PEZI</name>
<dbReference type="InterPro" id="IPR001810">
    <property type="entry name" value="F-box_dom"/>
</dbReference>
<evidence type="ECO:0000259" key="2">
    <source>
        <dbReference type="SMART" id="SM00256"/>
    </source>
</evidence>
<gene>
    <name evidence="3" type="ORF">TWF481_005348</name>
</gene>
<keyword evidence="4" id="KW-1185">Reference proteome</keyword>
<dbReference type="Pfam" id="PF00646">
    <property type="entry name" value="F-box"/>
    <property type="match status" value="1"/>
</dbReference>
<dbReference type="InterPro" id="IPR036047">
    <property type="entry name" value="F-box-like_dom_sf"/>
</dbReference>
<dbReference type="Gene3D" id="1.20.1280.50">
    <property type="match status" value="1"/>
</dbReference>
<feature type="domain" description="F-box" evidence="2">
    <location>
        <begin position="21"/>
        <end position="61"/>
    </location>
</feature>
<organism evidence="3 4">
    <name type="scientific">Arthrobotrys musiformis</name>
    <dbReference type="NCBI Taxonomy" id="47236"/>
    <lineage>
        <taxon>Eukaryota</taxon>
        <taxon>Fungi</taxon>
        <taxon>Dikarya</taxon>
        <taxon>Ascomycota</taxon>
        <taxon>Pezizomycotina</taxon>
        <taxon>Orbiliomycetes</taxon>
        <taxon>Orbiliales</taxon>
        <taxon>Orbiliaceae</taxon>
        <taxon>Arthrobotrys</taxon>
    </lineage>
</organism>
<sequence length="378" mass="42290">MRLPFRKTLPNSPPTPPIFLIPELAEKILLEVPALQVLTTCRAVCKTWRDLIDTSSPDLKYYSTSGLKRPSTCTSNIVAGPSRPRQRPPPYLAPHPQLLTPIAVDVLTIFWKKLAEHGITMGRLRPSIREWVVNVISNRPGRSGGRRGSSSSSMNGFQECLFVAGFILIALPMSAVHKASSFIKKRYGTVGRKKRAVTKLGRKLIKQFTPVWQKVQIFRPHDPEFQGVLIDAGTNWTHDSIDAWDHSISLPKNFNRLSDAANALMTPLVEAIYSGKLLIIDPPSTDPAELATARIPSAGIDLTYKFDGPGPIINIISRYDGEPKESFLFEAYHPFNVTYKFTRLLEDERISWGVSANTLWRNDQPLYEEEPASTEDAS</sequence>